<dbReference type="SUPFAM" id="SSF143968">
    <property type="entry name" value="UbiD C-terminal domain-like"/>
    <property type="match status" value="1"/>
</dbReference>
<dbReference type="Pfam" id="PF20696">
    <property type="entry name" value="UbiD_C"/>
    <property type="match status" value="1"/>
</dbReference>
<dbReference type="AlphaFoldDB" id="A0A382D1G0"/>
<gene>
    <name evidence="3" type="ORF">METZ01_LOCUS185170</name>
</gene>
<reference evidence="3" key="1">
    <citation type="submission" date="2018-05" db="EMBL/GenBank/DDBJ databases">
        <authorList>
            <person name="Lanie J.A."/>
            <person name="Ng W.-L."/>
            <person name="Kazmierczak K.M."/>
            <person name="Andrzejewski T.M."/>
            <person name="Davidsen T.M."/>
            <person name="Wayne K.J."/>
            <person name="Tettelin H."/>
            <person name="Glass J.I."/>
            <person name="Rusch D."/>
            <person name="Podicherti R."/>
            <person name="Tsui H.-C.T."/>
            <person name="Winkler M.E."/>
        </authorList>
    </citation>
    <scope>NUCLEOTIDE SEQUENCE</scope>
</reference>
<dbReference type="SUPFAM" id="SSF50475">
    <property type="entry name" value="FMN-binding split barrel"/>
    <property type="match status" value="1"/>
</dbReference>
<dbReference type="PANTHER" id="PTHR30108">
    <property type="entry name" value="3-OCTAPRENYL-4-HYDROXYBENZOATE CARBOXY-LYASE-RELATED"/>
    <property type="match status" value="1"/>
</dbReference>
<dbReference type="EMBL" id="UINC01037193">
    <property type="protein sequence ID" value="SVB32316.1"/>
    <property type="molecule type" value="Genomic_DNA"/>
</dbReference>
<dbReference type="InterPro" id="IPR002830">
    <property type="entry name" value="UbiD"/>
</dbReference>
<evidence type="ECO:0000259" key="1">
    <source>
        <dbReference type="Pfam" id="PF01977"/>
    </source>
</evidence>
<dbReference type="GO" id="GO:0016831">
    <property type="term" value="F:carboxy-lyase activity"/>
    <property type="evidence" value="ECO:0007669"/>
    <property type="project" value="InterPro"/>
</dbReference>
<dbReference type="GO" id="GO:0005737">
    <property type="term" value="C:cytoplasm"/>
    <property type="evidence" value="ECO:0007669"/>
    <property type="project" value="TreeGrafter"/>
</dbReference>
<dbReference type="GO" id="GO:0033494">
    <property type="term" value="P:ferulate metabolic process"/>
    <property type="evidence" value="ECO:0007669"/>
    <property type="project" value="TreeGrafter"/>
</dbReference>
<dbReference type="PROSITE" id="PS51318">
    <property type="entry name" value="TAT"/>
    <property type="match status" value="1"/>
</dbReference>
<accession>A0A382D1G0</accession>
<evidence type="ECO:0000259" key="2">
    <source>
        <dbReference type="Pfam" id="PF20696"/>
    </source>
</evidence>
<feature type="domain" description="3-octaprenyl-4-hydroxybenzoate carboxy-lyase-like C-terminal" evidence="2">
    <location>
        <begin position="406"/>
        <end position="481"/>
    </location>
</feature>
<protein>
    <recommendedName>
        <fullName evidence="4">UbiD family decarboxylase</fullName>
    </recommendedName>
</protein>
<dbReference type="Gene3D" id="3.40.1670.10">
    <property type="entry name" value="UbiD C-terminal domain-like"/>
    <property type="match status" value="1"/>
</dbReference>
<evidence type="ECO:0000313" key="3">
    <source>
        <dbReference type="EMBL" id="SVB32316.1"/>
    </source>
</evidence>
<proteinExistence type="predicted"/>
<dbReference type="GO" id="GO:0046281">
    <property type="term" value="P:cinnamic acid catabolic process"/>
    <property type="evidence" value="ECO:0007669"/>
    <property type="project" value="TreeGrafter"/>
</dbReference>
<feature type="non-terminal residue" evidence="3">
    <location>
        <position position="485"/>
    </location>
</feature>
<evidence type="ECO:0008006" key="4">
    <source>
        <dbReference type="Google" id="ProtNLM"/>
    </source>
</evidence>
<dbReference type="PANTHER" id="PTHR30108:SF17">
    <property type="entry name" value="FERULIC ACID DECARBOXYLASE 1"/>
    <property type="match status" value="1"/>
</dbReference>
<sequence length="485" mass="52851">MSNSNDAKDLRDCQPVSRREFLTTTGTGLAALAAAGCAPAQQVRNDADGVGVVNKAPQASPTAPFDTFRDWIGALDANGLLMRFDRIDQDAYHSTGLVFRSTDKFGFYEAPAMMFDNVKIDGEWVKGPVIANHQGHWNTDALLWGLEPVPGDHYATYRRAKAHLSAMLEQNGGEYPQIAPVEIARDKALCKEVVITGDDIDITRFAFLKTNPADVGRYVNTGSVFMDDPEMGPNFGTYRCQIKGPRKLGMNSTPNHQGYRMFMAAKARGEKTVPVSIVVGQDPVVWLISSSPIVIRKKGVSIDELAIAGGMRGKPIETVKSETSDIMVPAHAEMVIEGEVPLDGPLEREGPFGEMFGYLGPANPANLWMNITTITHRRDPWVMNAYTGMQRGMVSAPMDCMLETGLRWRVPNLVDIAFGQDVFGVLFMSIDKTASGQGLKAGLTVADMLPLAKVVVVVDKDINVLDRTAVVFAMGSRWQPDPATA</sequence>
<dbReference type="InterPro" id="IPR006311">
    <property type="entry name" value="TAT_signal"/>
</dbReference>
<organism evidence="3">
    <name type="scientific">marine metagenome</name>
    <dbReference type="NCBI Taxonomy" id="408172"/>
    <lineage>
        <taxon>unclassified sequences</taxon>
        <taxon>metagenomes</taxon>
        <taxon>ecological metagenomes</taxon>
    </lineage>
</organism>
<dbReference type="Pfam" id="PF01977">
    <property type="entry name" value="UbiD"/>
    <property type="match status" value="1"/>
</dbReference>
<feature type="domain" description="3-octaprenyl-4-hydroxybenzoate carboxy-lyase-like Rift-related" evidence="1">
    <location>
        <begin position="184"/>
        <end position="388"/>
    </location>
</feature>
<dbReference type="InterPro" id="IPR048304">
    <property type="entry name" value="UbiD_Rift_dom"/>
</dbReference>
<dbReference type="InterPro" id="IPR049381">
    <property type="entry name" value="UbiD-like_C"/>
</dbReference>
<name>A0A382D1G0_9ZZZZ</name>